<evidence type="ECO:0000313" key="17">
    <source>
        <dbReference type="EMBL" id="MFC7292866.1"/>
    </source>
</evidence>
<keyword evidence="7" id="KW-0406">Ion transport</keyword>
<organism evidence="17 18">
    <name type="scientific">Hirschia litorea</name>
    <dbReference type="NCBI Taxonomy" id="1199156"/>
    <lineage>
        <taxon>Bacteria</taxon>
        <taxon>Pseudomonadati</taxon>
        <taxon>Pseudomonadota</taxon>
        <taxon>Alphaproteobacteria</taxon>
        <taxon>Hyphomonadales</taxon>
        <taxon>Hyphomonadaceae</taxon>
        <taxon>Hirschia</taxon>
    </lineage>
</organism>
<dbReference type="CDD" id="cd01347">
    <property type="entry name" value="ligand_gated_channel"/>
    <property type="match status" value="1"/>
</dbReference>
<dbReference type="SUPFAM" id="SSF56935">
    <property type="entry name" value="Porins"/>
    <property type="match status" value="1"/>
</dbReference>
<dbReference type="PROSITE" id="PS52016">
    <property type="entry name" value="TONB_DEPENDENT_REC_3"/>
    <property type="match status" value="1"/>
</dbReference>
<dbReference type="Gene3D" id="2.40.170.20">
    <property type="entry name" value="TonB-dependent receptor, beta-barrel domain"/>
    <property type="match status" value="1"/>
</dbReference>
<dbReference type="InterPro" id="IPR010916">
    <property type="entry name" value="TonB_box_CS"/>
</dbReference>
<dbReference type="Pfam" id="PF07715">
    <property type="entry name" value="Plug"/>
    <property type="match status" value="1"/>
</dbReference>
<dbReference type="PANTHER" id="PTHR32552:SF81">
    <property type="entry name" value="TONB-DEPENDENT OUTER MEMBRANE RECEPTOR"/>
    <property type="match status" value="1"/>
</dbReference>
<keyword evidence="9 11" id="KW-0472">Membrane</keyword>
<keyword evidence="8 12" id="KW-0798">TonB box</keyword>
<evidence type="ECO:0000256" key="7">
    <source>
        <dbReference type="ARBA" id="ARBA00023065"/>
    </source>
</evidence>
<keyword evidence="4" id="KW-0410">Iron transport</keyword>
<evidence type="ECO:0000256" key="1">
    <source>
        <dbReference type="ARBA" id="ARBA00004571"/>
    </source>
</evidence>
<comment type="caution">
    <text evidence="17">The sequence shown here is derived from an EMBL/GenBank/DDBJ whole genome shotgun (WGS) entry which is preliminary data.</text>
</comment>
<keyword evidence="5 11" id="KW-0812">Transmembrane</keyword>
<reference evidence="18" key="1">
    <citation type="journal article" date="2019" name="Int. J. Syst. Evol. Microbiol.">
        <title>The Global Catalogue of Microorganisms (GCM) 10K type strain sequencing project: providing services to taxonomists for standard genome sequencing and annotation.</title>
        <authorList>
            <consortium name="The Broad Institute Genomics Platform"/>
            <consortium name="The Broad Institute Genome Sequencing Center for Infectious Disease"/>
            <person name="Wu L."/>
            <person name="Ma J."/>
        </authorList>
    </citation>
    <scope>NUCLEOTIDE SEQUENCE [LARGE SCALE GENOMIC DNA]</scope>
    <source>
        <strain evidence="18">CCUG 51308</strain>
    </source>
</reference>
<evidence type="ECO:0000259" key="15">
    <source>
        <dbReference type="Pfam" id="PF00593"/>
    </source>
</evidence>
<comment type="subcellular location">
    <subcellularLocation>
        <location evidence="1 11">Cell outer membrane</location>
        <topology evidence="1 11">Multi-pass membrane protein</topology>
    </subcellularLocation>
</comment>
<feature type="domain" description="TonB-dependent receptor-like beta-barrel" evidence="15">
    <location>
        <begin position="363"/>
        <end position="773"/>
    </location>
</feature>
<proteinExistence type="inferred from homology"/>
<evidence type="ECO:0000256" key="11">
    <source>
        <dbReference type="PROSITE-ProRule" id="PRU01360"/>
    </source>
</evidence>
<comment type="similarity">
    <text evidence="11 13">Belongs to the TonB-dependent receptor family.</text>
</comment>
<keyword evidence="17" id="KW-0675">Receptor</keyword>
<name>A0ABW2INW0_9PROT</name>
<keyword evidence="2 11" id="KW-0813">Transport</keyword>
<evidence type="ECO:0000256" key="6">
    <source>
        <dbReference type="ARBA" id="ARBA00023004"/>
    </source>
</evidence>
<dbReference type="Proteomes" id="UP001596492">
    <property type="component" value="Unassembled WGS sequence"/>
</dbReference>
<feature type="domain" description="TonB-dependent receptor plug" evidence="16">
    <location>
        <begin position="55"/>
        <end position="164"/>
    </location>
</feature>
<keyword evidence="3 11" id="KW-1134">Transmembrane beta strand</keyword>
<dbReference type="PROSITE" id="PS00430">
    <property type="entry name" value="TONB_DEPENDENT_REC_1"/>
    <property type="match status" value="1"/>
</dbReference>
<accession>A0ABW2INW0</accession>
<dbReference type="InterPro" id="IPR039426">
    <property type="entry name" value="TonB-dep_rcpt-like"/>
</dbReference>
<evidence type="ECO:0000256" key="4">
    <source>
        <dbReference type="ARBA" id="ARBA00022496"/>
    </source>
</evidence>
<protein>
    <submittedName>
        <fullName evidence="17">TonB-dependent receptor</fullName>
    </submittedName>
</protein>
<keyword evidence="10 11" id="KW-0998">Cell outer membrane</keyword>
<dbReference type="InterPro" id="IPR000531">
    <property type="entry name" value="Beta-barrel_TonB"/>
</dbReference>
<sequence length="819" mass="88310">MSKRKMFLKSSSAFALLASGLVLSQPAGAQETAAEDGQLVSDTIIVTATRRNETVQDVPLNIAALGAAQIEEQGLAELSDVLAYVPGINIVDRGGRQGNPIIVRGLNADPIGSGDGNNDGGGTVATYLGEIPLFVDLKLNDLQRVEVLLGPQGTLYGAGTLGGAIRYIPNRPDFDDEFLSVRADAYQYSEADSLSHDVGFTFNMPIASNFAVRGSFDVSNDSGYMDAPFIVQTIGVSNPDPDFSDPADVAANLNPQTDVNSEETISGRLAARWQPVEWLDANLTYYYQEADIGGRNTSAARSTVIPAGKYDVASRVEEPNTITNELIALEVTADLGFAELTSATGRSKFADDGQRDQTNLLISLEYSYETFPTFTAFTHEVGETDTFNQEIRLVSQTDGPLNWIVGGFYNKQDASALSAEFTPGYAQFAGFDRPDNLEYFSQSRVELVESAFFGEIGYDLTDRLSVTVGGRYYDYELKSFSAVDFPLFDPDFVAPSIDQIGNAATELSQADDGFLYKFNISYDINDDIMIYGTVSEGYRIGDSNGIGQCDVYDPEASQGACALAPGQQFGPNPDDVALFDEREYGPDQTTNYEIGMKSEWLDGDLTLNGALYFVEWTDPQLSSATVNANIPITINAEGAESLGTELSGDWRVTDAFRIRGSYSYTQSELTSDVPSLIRTITPPGFGSAFEDGKAGDRLPGSPEHQFSVFGSYGVELSGGRELAFNLGYAWQSDVLTRTGARGSSLTLDSFGVANASAVYDAGPWTATLYVNNLLDEYVETGAVSTSLSNQIVLGSSVRSFGTHIAPPRAIGIRFKWDIG</sequence>
<keyword evidence="6" id="KW-0408">Iron</keyword>
<dbReference type="PANTHER" id="PTHR32552">
    <property type="entry name" value="FERRICHROME IRON RECEPTOR-RELATED"/>
    <property type="match status" value="1"/>
</dbReference>
<feature type="chain" id="PRO_5047108094" evidence="14">
    <location>
        <begin position="30"/>
        <end position="819"/>
    </location>
</feature>
<dbReference type="RefSeq" id="WP_382168725.1">
    <property type="nucleotide sequence ID" value="NZ_JBHTBR010000007.1"/>
</dbReference>
<feature type="short sequence motif" description="TonB box" evidence="12">
    <location>
        <begin position="43"/>
        <end position="49"/>
    </location>
</feature>
<dbReference type="EMBL" id="JBHTBR010000007">
    <property type="protein sequence ID" value="MFC7292866.1"/>
    <property type="molecule type" value="Genomic_DNA"/>
</dbReference>
<dbReference type="Pfam" id="PF00593">
    <property type="entry name" value="TonB_dep_Rec_b-barrel"/>
    <property type="match status" value="1"/>
</dbReference>
<keyword evidence="18" id="KW-1185">Reference proteome</keyword>
<evidence type="ECO:0000256" key="14">
    <source>
        <dbReference type="SAM" id="SignalP"/>
    </source>
</evidence>
<dbReference type="InterPro" id="IPR036942">
    <property type="entry name" value="Beta-barrel_TonB_sf"/>
</dbReference>
<gene>
    <name evidence="17" type="ORF">ACFQS8_14640</name>
</gene>
<evidence type="ECO:0000256" key="8">
    <source>
        <dbReference type="ARBA" id="ARBA00023077"/>
    </source>
</evidence>
<evidence type="ECO:0000256" key="2">
    <source>
        <dbReference type="ARBA" id="ARBA00022448"/>
    </source>
</evidence>
<keyword evidence="14" id="KW-0732">Signal</keyword>
<feature type="signal peptide" evidence="14">
    <location>
        <begin position="1"/>
        <end position="29"/>
    </location>
</feature>
<evidence type="ECO:0000256" key="10">
    <source>
        <dbReference type="ARBA" id="ARBA00023237"/>
    </source>
</evidence>
<dbReference type="InterPro" id="IPR012910">
    <property type="entry name" value="Plug_dom"/>
</dbReference>
<evidence type="ECO:0000256" key="13">
    <source>
        <dbReference type="RuleBase" id="RU003357"/>
    </source>
</evidence>
<evidence type="ECO:0000256" key="9">
    <source>
        <dbReference type="ARBA" id="ARBA00023136"/>
    </source>
</evidence>
<evidence type="ECO:0000256" key="3">
    <source>
        <dbReference type="ARBA" id="ARBA00022452"/>
    </source>
</evidence>
<evidence type="ECO:0000256" key="5">
    <source>
        <dbReference type="ARBA" id="ARBA00022692"/>
    </source>
</evidence>
<evidence type="ECO:0000313" key="18">
    <source>
        <dbReference type="Proteomes" id="UP001596492"/>
    </source>
</evidence>
<evidence type="ECO:0000256" key="12">
    <source>
        <dbReference type="PROSITE-ProRule" id="PRU10143"/>
    </source>
</evidence>
<evidence type="ECO:0000259" key="16">
    <source>
        <dbReference type="Pfam" id="PF07715"/>
    </source>
</evidence>